<evidence type="ECO:0000256" key="4">
    <source>
        <dbReference type="ARBA" id="ARBA00022553"/>
    </source>
</evidence>
<dbReference type="CDD" id="cd00075">
    <property type="entry name" value="HATPase"/>
    <property type="match status" value="1"/>
</dbReference>
<dbReference type="Pfam" id="PF00512">
    <property type="entry name" value="HisKA"/>
    <property type="match status" value="1"/>
</dbReference>
<accession>A0A4Q7ZNT3</accession>
<dbReference type="InterPro" id="IPR000700">
    <property type="entry name" value="PAS-assoc_C"/>
</dbReference>
<dbReference type="CDD" id="cd00082">
    <property type="entry name" value="HisKA"/>
    <property type="match status" value="1"/>
</dbReference>
<comment type="catalytic activity">
    <reaction evidence="1">
        <text>ATP + protein L-histidine = ADP + protein N-phospho-L-histidine.</text>
        <dbReference type="EC" id="2.7.13.3"/>
    </reaction>
</comment>
<dbReference type="InterPro" id="IPR035965">
    <property type="entry name" value="PAS-like_dom_sf"/>
</dbReference>
<proteinExistence type="predicted"/>
<evidence type="ECO:0000256" key="1">
    <source>
        <dbReference type="ARBA" id="ARBA00000085"/>
    </source>
</evidence>
<evidence type="ECO:0000256" key="3">
    <source>
        <dbReference type="ARBA" id="ARBA00012438"/>
    </source>
</evidence>
<dbReference type="InterPro" id="IPR036097">
    <property type="entry name" value="HisK_dim/P_sf"/>
</dbReference>
<dbReference type="PROSITE" id="PS50113">
    <property type="entry name" value="PAC"/>
    <property type="match status" value="1"/>
</dbReference>
<dbReference type="SMART" id="SM00387">
    <property type="entry name" value="HATPase_c"/>
    <property type="match status" value="1"/>
</dbReference>
<dbReference type="InterPro" id="IPR013656">
    <property type="entry name" value="PAS_4"/>
</dbReference>
<feature type="domain" description="PAS" evidence="9">
    <location>
        <begin position="164"/>
        <end position="239"/>
    </location>
</feature>
<dbReference type="SUPFAM" id="SSF55785">
    <property type="entry name" value="PYP-like sensor domain (PAS domain)"/>
    <property type="match status" value="1"/>
</dbReference>
<dbReference type="SUPFAM" id="SSF55874">
    <property type="entry name" value="ATPase domain of HSP90 chaperone/DNA topoisomerase II/histidine kinase"/>
    <property type="match status" value="1"/>
</dbReference>
<evidence type="ECO:0000313" key="12">
    <source>
        <dbReference type="Proteomes" id="UP000292564"/>
    </source>
</evidence>
<dbReference type="Gene3D" id="3.30.450.20">
    <property type="entry name" value="PAS domain"/>
    <property type="match status" value="1"/>
</dbReference>
<dbReference type="SMART" id="SM00065">
    <property type="entry name" value="GAF"/>
    <property type="match status" value="2"/>
</dbReference>
<dbReference type="NCBIfam" id="TIGR00229">
    <property type="entry name" value="sensory_box"/>
    <property type="match status" value="1"/>
</dbReference>
<keyword evidence="5" id="KW-0808">Transferase</keyword>
<dbReference type="GO" id="GO:0000155">
    <property type="term" value="F:phosphorelay sensor kinase activity"/>
    <property type="evidence" value="ECO:0007669"/>
    <property type="project" value="InterPro"/>
</dbReference>
<gene>
    <name evidence="11" type="ORF">EV385_4588</name>
</gene>
<dbReference type="PANTHER" id="PTHR43711">
    <property type="entry name" value="TWO-COMPONENT HISTIDINE KINASE"/>
    <property type="match status" value="1"/>
</dbReference>
<dbReference type="PROSITE" id="PS50112">
    <property type="entry name" value="PAS"/>
    <property type="match status" value="1"/>
</dbReference>
<keyword evidence="7" id="KW-0902">Two-component regulatory system</keyword>
<feature type="domain" description="Histidine kinase" evidence="8">
    <location>
        <begin position="471"/>
        <end position="688"/>
    </location>
</feature>
<dbReference type="InterPro" id="IPR003594">
    <property type="entry name" value="HATPase_dom"/>
</dbReference>
<dbReference type="InterPro" id="IPR003661">
    <property type="entry name" value="HisK_dim/P_dom"/>
</dbReference>
<dbReference type="CDD" id="cd00130">
    <property type="entry name" value="PAS"/>
    <property type="match status" value="1"/>
</dbReference>
<dbReference type="Pfam" id="PF13185">
    <property type="entry name" value="GAF_2"/>
    <property type="match status" value="1"/>
</dbReference>
<comment type="subcellular location">
    <subcellularLocation>
        <location evidence="2">Cell membrane</location>
    </subcellularLocation>
</comment>
<dbReference type="InterPro" id="IPR029016">
    <property type="entry name" value="GAF-like_dom_sf"/>
</dbReference>
<evidence type="ECO:0000259" key="8">
    <source>
        <dbReference type="PROSITE" id="PS50109"/>
    </source>
</evidence>
<keyword evidence="12" id="KW-1185">Reference proteome</keyword>
<dbReference type="Pfam" id="PF08448">
    <property type="entry name" value="PAS_4"/>
    <property type="match status" value="1"/>
</dbReference>
<dbReference type="AlphaFoldDB" id="A0A4Q7ZNT3"/>
<dbReference type="InterPro" id="IPR003018">
    <property type="entry name" value="GAF"/>
</dbReference>
<name>A0A4Q7ZNT3_9ACTN</name>
<dbReference type="InterPro" id="IPR005467">
    <property type="entry name" value="His_kinase_dom"/>
</dbReference>
<dbReference type="SUPFAM" id="SSF47384">
    <property type="entry name" value="Homodimeric domain of signal transducing histidine kinase"/>
    <property type="match status" value="1"/>
</dbReference>
<evidence type="ECO:0000259" key="10">
    <source>
        <dbReference type="PROSITE" id="PS50113"/>
    </source>
</evidence>
<dbReference type="Gene3D" id="3.30.450.40">
    <property type="match status" value="2"/>
</dbReference>
<sequence length="718" mass="77229">MRGAALAGLQMEPGGPVQTTANRLAALVARAAAAPTAMIHVAEGRSIRLMGGWGVPPGYPRTAAIPASHTLFGLVIQYGFPLVIEDVRLDARVPAEAPVRAMGVRSYAGFPVRDPDGVIVGVCAVMDMHPRHWLAEELAAVDEAAQTCTALVGQRYARQQVEIQRSFLDTLLNSLDTGVLACDPDGRLVMVNRSLRLLLGIAADYQPPEQWLRALPVTHPDGRPFTADEVPVLQALEGRHVHGVEHAIATPEGGRRLYSVNAHPITRADGERLGAVSVFHDITLRRRAERFRGCELAVTLALNEAQTVEEAAPRVLAAIAETLGWPYAELWLVEPTPGGEVLRHVDRYRSPRLSSDLTPPARLMPGQGLAGTAWQRAQPVWQTSVGETGGPVTVEAADHAGLRTALALPISSGGRTLAVMTLFADEVEDPQDDLVDTLSGVATQIGQFIERRRAEELQHALTASKDEYLHLVGHELRTPLTVIASYIELIEEADPASTLAEVAPMTAAIQRGSDRLRRLVEALLDLSSLDSGRAEVRRAPIDFADVVAAAVDKARPAAEAADVTITTYLPADLQITGDRERLSQMVAELLDNAITFTPAGGRIEVRLTRGEDWADLIIADTGAGIPEEERPHIFQRFYRGQITTERAIAGAGLGLPVAQLIAQRHHGEITLLPTDTGTAMCVRLPVDPLAVKPPPPTQVGPPAAERAQLLEAPADDFE</sequence>
<reference evidence="11 12" key="1">
    <citation type="submission" date="2019-02" db="EMBL/GenBank/DDBJ databases">
        <title>Sequencing the genomes of 1000 actinobacteria strains.</title>
        <authorList>
            <person name="Klenk H.-P."/>
        </authorList>
    </citation>
    <scope>NUCLEOTIDE SEQUENCE [LARGE SCALE GENOMIC DNA]</scope>
    <source>
        <strain evidence="11 12">DSM 45162</strain>
    </source>
</reference>
<comment type="caution">
    <text evidence="11">The sequence shown here is derived from an EMBL/GenBank/DDBJ whole genome shotgun (WGS) entry which is preliminary data.</text>
</comment>
<evidence type="ECO:0000256" key="6">
    <source>
        <dbReference type="ARBA" id="ARBA00022777"/>
    </source>
</evidence>
<dbReference type="PROSITE" id="PS50109">
    <property type="entry name" value="HIS_KIN"/>
    <property type="match status" value="1"/>
</dbReference>
<evidence type="ECO:0000256" key="5">
    <source>
        <dbReference type="ARBA" id="ARBA00022679"/>
    </source>
</evidence>
<keyword evidence="4" id="KW-0597">Phosphoprotein</keyword>
<dbReference type="InterPro" id="IPR004358">
    <property type="entry name" value="Sig_transdc_His_kin-like_C"/>
</dbReference>
<dbReference type="EC" id="2.7.13.3" evidence="3"/>
<organism evidence="11 12">
    <name type="scientific">Krasilnikovia cinnamomea</name>
    <dbReference type="NCBI Taxonomy" id="349313"/>
    <lineage>
        <taxon>Bacteria</taxon>
        <taxon>Bacillati</taxon>
        <taxon>Actinomycetota</taxon>
        <taxon>Actinomycetes</taxon>
        <taxon>Micromonosporales</taxon>
        <taxon>Micromonosporaceae</taxon>
        <taxon>Krasilnikovia</taxon>
    </lineage>
</organism>
<keyword evidence="6" id="KW-0418">Kinase</keyword>
<dbReference type="EMBL" id="SHKY01000001">
    <property type="protein sequence ID" value="RZU52707.1"/>
    <property type="molecule type" value="Genomic_DNA"/>
</dbReference>
<dbReference type="Pfam" id="PF01590">
    <property type="entry name" value="GAF"/>
    <property type="match status" value="1"/>
</dbReference>
<evidence type="ECO:0000256" key="2">
    <source>
        <dbReference type="ARBA" id="ARBA00004236"/>
    </source>
</evidence>
<dbReference type="PRINTS" id="PR00344">
    <property type="entry name" value="BCTRLSENSOR"/>
</dbReference>
<dbReference type="Gene3D" id="3.30.565.10">
    <property type="entry name" value="Histidine kinase-like ATPase, C-terminal domain"/>
    <property type="match status" value="1"/>
</dbReference>
<protein>
    <recommendedName>
        <fullName evidence="3">histidine kinase</fullName>
        <ecNumber evidence="3">2.7.13.3</ecNumber>
    </recommendedName>
</protein>
<dbReference type="SMART" id="SM00388">
    <property type="entry name" value="HisKA"/>
    <property type="match status" value="1"/>
</dbReference>
<dbReference type="GO" id="GO:0005886">
    <property type="term" value="C:plasma membrane"/>
    <property type="evidence" value="ECO:0007669"/>
    <property type="project" value="UniProtKB-SubCell"/>
</dbReference>
<dbReference type="SUPFAM" id="SSF55781">
    <property type="entry name" value="GAF domain-like"/>
    <property type="match status" value="2"/>
</dbReference>
<dbReference type="PANTHER" id="PTHR43711:SF1">
    <property type="entry name" value="HISTIDINE KINASE 1"/>
    <property type="match status" value="1"/>
</dbReference>
<dbReference type="InterPro" id="IPR000014">
    <property type="entry name" value="PAS"/>
</dbReference>
<dbReference type="InterPro" id="IPR036890">
    <property type="entry name" value="HATPase_C_sf"/>
</dbReference>
<dbReference type="Pfam" id="PF02518">
    <property type="entry name" value="HATPase_c"/>
    <property type="match status" value="1"/>
</dbReference>
<dbReference type="Gene3D" id="1.10.287.130">
    <property type="match status" value="1"/>
</dbReference>
<dbReference type="InterPro" id="IPR050736">
    <property type="entry name" value="Sensor_HK_Regulatory"/>
</dbReference>
<evidence type="ECO:0000256" key="7">
    <source>
        <dbReference type="ARBA" id="ARBA00023012"/>
    </source>
</evidence>
<evidence type="ECO:0000313" key="11">
    <source>
        <dbReference type="EMBL" id="RZU52707.1"/>
    </source>
</evidence>
<dbReference type="Proteomes" id="UP000292564">
    <property type="component" value="Unassembled WGS sequence"/>
</dbReference>
<feature type="domain" description="PAC" evidence="10">
    <location>
        <begin position="242"/>
        <end position="294"/>
    </location>
</feature>
<evidence type="ECO:0000259" key="9">
    <source>
        <dbReference type="PROSITE" id="PS50112"/>
    </source>
</evidence>